<accession>A0A326RVD5</accession>
<dbReference type="InterPro" id="IPR043769">
    <property type="entry name" value="DUF5715"/>
</dbReference>
<proteinExistence type="predicted"/>
<keyword evidence="1" id="KW-0812">Transmembrane</keyword>
<feature type="transmembrane region" description="Helical" evidence="1">
    <location>
        <begin position="6"/>
        <end position="26"/>
    </location>
</feature>
<dbReference type="Gene3D" id="3.30.1380.10">
    <property type="match status" value="1"/>
</dbReference>
<dbReference type="AlphaFoldDB" id="A0A326RVD5"/>
<reference evidence="2 3" key="1">
    <citation type="submission" date="2018-06" db="EMBL/GenBank/DDBJ databases">
        <title>Genomic Encyclopedia of Archaeal and Bacterial Type Strains, Phase II (KMG-II): from individual species to whole genera.</title>
        <authorList>
            <person name="Goeker M."/>
        </authorList>
    </citation>
    <scope>NUCLEOTIDE SEQUENCE [LARGE SCALE GENOMIC DNA]</scope>
    <source>
        <strain evidence="2 3">T4</strain>
    </source>
</reference>
<evidence type="ECO:0000313" key="2">
    <source>
        <dbReference type="EMBL" id="PZV83882.1"/>
    </source>
</evidence>
<protein>
    <submittedName>
        <fullName evidence="2">Uncharacterized protein</fullName>
    </submittedName>
</protein>
<dbReference type="OrthoDB" id="1523789at2"/>
<evidence type="ECO:0000256" key="1">
    <source>
        <dbReference type="SAM" id="Phobius"/>
    </source>
</evidence>
<dbReference type="Proteomes" id="UP000248917">
    <property type="component" value="Unassembled WGS sequence"/>
</dbReference>
<dbReference type="EMBL" id="QKTX01000005">
    <property type="protein sequence ID" value="PZV83882.1"/>
    <property type="molecule type" value="Genomic_DNA"/>
</dbReference>
<name>A0A326RVD5_9BACT</name>
<comment type="caution">
    <text evidence="2">The sequence shown here is derived from an EMBL/GenBank/DDBJ whole genome shotgun (WGS) entry which is preliminary data.</text>
</comment>
<dbReference type="RefSeq" id="WP_111392494.1">
    <property type="nucleotide sequence ID" value="NZ_QKTX01000005.1"/>
</dbReference>
<gene>
    <name evidence="2" type="ORF">CLV31_105107</name>
</gene>
<dbReference type="InterPro" id="IPR009045">
    <property type="entry name" value="Zn_M74/Hedgehog-like"/>
</dbReference>
<dbReference type="SUPFAM" id="SSF55166">
    <property type="entry name" value="Hedgehog/DD-peptidase"/>
    <property type="match status" value="1"/>
</dbReference>
<sequence length="242" mass="27831">MKKSTLLFVSTFCVLFSIYLVVVVSLQPDLKYILMDVYTEFFQKEIQNEGIAQEPVSVETDRSFDPTALVSYSGRLKKDTYEEHLSAAELKGLKLIQNDYELYLRVSEKSLVEAYSGKGYKVDSLTHSYPYFTPETKTVLEELGRAYESLAGEGNFFTVSSATRTEEQQKALKRRNRNATDGNSSHSFGVSFDISYIRFNGIRDWDVKAQKNLETVLNHFQQTGKIYVIKERRQSCYHVTVR</sequence>
<keyword evidence="1" id="KW-1133">Transmembrane helix</keyword>
<dbReference type="Pfam" id="PF18979">
    <property type="entry name" value="DUF5715"/>
    <property type="match status" value="1"/>
</dbReference>
<evidence type="ECO:0000313" key="3">
    <source>
        <dbReference type="Proteomes" id="UP000248917"/>
    </source>
</evidence>
<keyword evidence="3" id="KW-1185">Reference proteome</keyword>
<organism evidence="2 3">
    <name type="scientific">Algoriphagus aquaeductus</name>
    <dbReference type="NCBI Taxonomy" id="475299"/>
    <lineage>
        <taxon>Bacteria</taxon>
        <taxon>Pseudomonadati</taxon>
        <taxon>Bacteroidota</taxon>
        <taxon>Cytophagia</taxon>
        <taxon>Cytophagales</taxon>
        <taxon>Cyclobacteriaceae</taxon>
        <taxon>Algoriphagus</taxon>
    </lineage>
</organism>
<keyword evidence="1" id="KW-0472">Membrane</keyword>